<accession>A0A919TSK5</accession>
<reference evidence="2" key="1">
    <citation type="submission" date="2021-01" db="EMBL/GenBank/DDBJ databases">
        <title>Whole genome shotgun sequence of Actinoplanes tereljensis NBRC 105297.</title>
        <authorList>
            <person name="Komaki H."/>
            <person name="Tamura T."/>
        </authorList>
    </citation>
    <scope>NUCLEOTIDE SEQUENCE</scope>
    <source>
        <strain evidence="2">NBRC 105297</strain>
    </source>
</reference>
<proteinExistence type="predicted"/>
<dbReference type="AlphaFoldDB" id="A0A919TSK5"/>
<sequence length="105" mass="10720">MSTSTWTVVVGGVAGLALVVFGIGMLVTGRAPDATARMFRSVRDAGCYHLLFGAGLTLVVVGTAVGGGIVTILTTVAALALVGWALVRFRPRGHRRTGSLSGGKH</sequence>
<dbReference type="Proteomes" id="UP000623608">
    <property type="component" value="Unassembled WGS sequence"/>
</dbReference>
<dbReference type="RefSeq" id="WP_203803263.1">
    <property type="nucleotide sequence ID" value="NZ_BOMY01000013.1"/>
</dbReference>
<comment type="caution">
    <text evidence="2">The sequence shown here is derived from an EMBL/GenBank/DDBJ whole genome shotgun (WGS) entry which is preliminary data.</text>
</comment>
<protein>
    <submittedName>
        <fullName evidence="2">Uncharacterized protein</fullName>
    </submittedName>
</protein>
<keyword evidence="1" id="KW-1133">Transmembrane helix</keyword>
<feature type="transmembrane region" description="Helical" evidence="1">
    <location>
        <begin position="69"/>
        <end position="87"/>
    </location>
</feature>
<name>A0A919TSK5_9ACTN</name>
<dbReference type="EMBL" id="BOMY01000013">
    <property type="protein sequence ID" value="GIF19490.1"/>
    <property type="molecule type" value="Genomic_DNA"/>
</dbReference>
<evidence type="ECO:0000256" key="1">
    <source>
        <dbReference type="SAM" id="Phobius"/>
    </source>
</evidence>
<keyword evidence="1" id="KW-0472">Membrane</keyword>
<gene>
    <name evidence="2" type="ORF">Ate02nite_22200</name>
</gene>
<evidence type="ECO:0000313" key="2">
    <source>
        <dbReference type="EMBL" id="GIF19490.1"/>
    </source>
</evidence>
<evidence type="ECO:0000313" key="3">
    <source>
        <dbReference type="Proteomes" id="UP000623608"/>
    </source>
</evidence>
<keyword evidence="3" id="KW-1185">Reference proteome</keyword>
<keyword evidence="1" id="KW-0812">Transmembrane</keyword>
<feature type="transmembrane region" description="Helical" evidence="1">
    <location>
        <begin position="6"/>
        <end position="27"/>
    </location>
</feature>
<feature type="transmembrane region" description="Helical" evidence="1">
    <location>
        <begin position="47"/>
        <end position="63"/>
    </location>
</feature>
<organism evidence="2 3">
    <name type="scientific">Paractinoplanes tereljensis</name>
    <dbReference type="NCBI Taxonomy" id="571912"/>
    <lineage>
        <taxon>Bacteria</taxon>
        <taxon>Bacillati</taxon>
        <taxon>Actinomycetota</taxon>
        <taxon>Actinomycetes</taxon>
        <taxon>Micromonosporales</taxon>
        <taxon>Micromonosporaceae</taxon>
        <taxon>Paractinoplanes</taxon>
    </lineage>
</organism>